<accession>A0A927BAM1</accession>
<dbReference type="AlphaFoldDB" id="A0A927BAM1"/>
<comment type="caution">
    <text evidence="1">The sequence shown here is derived from an EMBL/GenBank/DDBJ whole genome shotgun (WGS) entry which is preliminary data.</text>
</comment>
<name>A0A927BAM1_9BACT</name>
<sequence>MANHMTQTSSQTDNYKAELSESIEQLYQMFAKYPLDPAMDGSPVYQKLMLDRWNQTLAAKPLRELSVEDLTTYHFKAMTTWGGVNDFKHFLPRLFELLSELPMDFDEWVTLDKLNYGNYKNWPDNEKTVIHRFLLAFWKKLLTEESADIDAGFAGYFSAIANVYSDFGQLLQIWLAADKQCSSYRLAAFVSGAQKKVLEKQVLPGYEDMPQQGKLFREWLRSPAVLNKLKQTVPSAAAPYIDWELIPVIRQLEQGL</sequence>
<dbReference type="RefSeq" id="WP_223847033.1">
    <property type="nucleotide sequence ID" value="NZ_JACXAD010000002.1"/>
</dbReference>
<reference evidence="1" key="1">
    <citation type="submission" date="2020-09" db="EMBL/GenBank/DDBJ databases">
        <authorList>
            <person name="Kim M.K."/>
        </authorList>
    </citation>
    <scope>NUCLEOTIDE SEQUENCE</scope>
    <source>
        <strain evidence="1">BT664</strain>
    </source>
</reference>
<organism evidence="1 2">
    <name type="scientific">Hymenobacter montanus</name>
    <dbReference type="NCBI Taxonomy" id="2771359"/>
    <lineage>
        <taxon>Bacteria</taxon>
        <taxon>Pseudomonadati</taxon>
        <taxon>Bacteroidota</taxon>
        <taxon>Cytophagia</taxon>
        <taxon>Cytophagales</taxon>
        <taxon>Hymenobacteraceae</taxon>
        <taxon>Hymenobacter</taxon>
    </lineage>
</organism>
<protein>
    <submittedName>
        <fullName evidence="1">Uncharacterized protein</fullName>
    </submittedName>
</protein>
<evidence type="ECO:0000313" key="2">
    <source>
        <dbReference type="Proteomes" id="UP000612233"/>
    </source>
</evidence>
<dbReference type="EMBL" id="JACXAD010000002">
    <property type="protein sequence ID" value="MBD2766664.1"/>
    <property type="molecule type" value="Genomic_DNA"/>
</dbReference>
<evidence type="ECO:0000313" key="1">
    <source>
        <dbReference type="EMBL" id="MBD2766664.1"/>
    </source>
</evidence>
<dbReference type="Proteomes" id="UP000612233">
    <property type="component" value="Unassembled WGS sequence"/>
</dbReference>
<proteinExistence type="predicted"/>
<gene>
    <name evidence="1" type="ORF">IC235_02010</name>
</gene>
<keyword evidence="2" id="KW-1185">Reference proteome</keyword>